<dbReference type="EMBL" id="BMEY01000003">
    <property type="protein sequence ID" value="GGA66866.1"/>
    <property type="molecule type" value="Genomic_DNA"/>
</dbReference>
<evidence type="ECO:0000256" key="2">
    <source>
        <dbReference type="ARBA" id="ARBA00022448"/>
    </source>
</evidence>
<gene>
    <name evidence="7" type="primary">potD</name>
    <name evidence="7" type="ORF">GCM10008025_08420</name>
</gene>
<keyword evidence="3 6" id="KW-0732">Signal</keyword>
<feature type="signal peptide" evidence="6">
    <location>
        <begin position="1"/>
        <end position="18"/>
    </location>
</feature>
<keyword evidence="2" id="KW-0813">Transport</keyword>
<reference evidence="7" key="1">
    <citation type="journal article" date="2014" name="Int. J. Syst. Evol. Microbiol.">
        <title>Complete genome sequence of Corynebacterium casei LMG S-19264T (=DSM 44701T), isolated from a smear-ripened cheese.</title>
        <authorList>
            <consortium name="US DOE Joint Genome Institute (JGI-PGF)"/>
            <person name="Walter F."/>
            <person name="Albersmeier A."/>
            <person name="Kalinowski J."/>
            <person name="Ruckert C."/>
        </authorList>
    </citation>
    <scope>NUCLEOTIDE SEQUENCE</scope>
    <source>
        <strain evidence="7">CGMCC 1.12408</strain>
    </source>
</reference>
<dbReference type="PANTHER" id="PTHR30222:SF17">
    <property type="entry name" value="SPERMIDINE_PUTRESCINE-BINDING PERIPLASMIC PROTEIN"/>
    <property type="match status" value="1"/>
</dbReference>
<dbReference type="SUPFAM" id="SSF53850">
    <property type="entry name" value="Periplasmic binding protein-like II"/>
    <property type="match status" value="1"/>
</dbReference>
<dbReference type="PROSITE" id="PS51257">
    <property type="entry name" value="PROKAR_LIPOPROTEIN"/>
    <property type="match status" value="1"/>
</dbReference>
<reference evidence="7" key="2">
    <citation type="submission" date="2020-09" db="EMBL/GenBank/DDBJ databases">
        <authorList>
            <person name="Sun Q."/>
            <person name="Zhou Y."/>
        </authorList>
    </citation>
    <scope>NUCLEOTIDE SEQUENCE</scope>
    <source>
        <strain evidence="7">CGMCC 1.12408</strain>
    </source>
</reference>
<evidence type="ECO:0000256" key="1">
    <source>
        <dbReference type="ARBA" id="ARBA00004418"/>
    </source>
</evidence>
<dbReference type="CDD" id="cd13590">
    <property type="entry name" value="PBP2_PotD_PotF_like"/>
    <property type="match status" value="1"/>
</dbReference>
<dbReference type="Pfam" id="PF13416">
    <property type="entry name" value="SBP_bac_8"/>
    <property type="match status" value="1"/>
</dbReference>
<feature type="chain" id="PRO_5038931368" evidence="6">
    <location>
        <begin position="19"/>
        <end position="356"/>
    </location>
</feature>
<evidence type="ECO:0000256" key="5">
    <source>
        <dbReference type="PIRSR" id="PIRSR019574-1"/>
    </source>
</evidence>
<organism evidence="7 8">
    <name type="scientific">Ornithinibacillus halotolerans</name>
    <dbReference type="NCBI Taxonomy" id="1274357"/>
    <lineage>
        <taxon>Bacteria</taxon>
        <taxon>Bacillati</taxon>
        <taxon>Bacillota</taxon>
        <taxon>Bacilli</taxon>
        <taxon>Bacillales</taxon>
        <taxon>Bacillaceae</taxon>
        <taxon>Ornithinibacillus</taxon>
    </lineage>
</organism>
<feature type="binding site" evidence="5">
    <location>
        <position position="47"/>
    </location>
    <ligand>
        <name>spermidine</name>
        <dbReference type="ChEBI" id="CHEBI:57834"/>
    </ligand>
</feature>
<dbReference type="RefSeq" id="WP_188383441.1">
    <property type="nucleotide sequence ID" value="NZ_BMEY01000003.1"/>
</dbReference>
<comment type="subcellular location">
    <subcellularLocation>
        <location evidence="1">Periplasm</location>
    </subcellularLocation>
</comment>
<sequence length="356" mass="40556">MKKFFVFALISMFIVFLAACGSDNNDGNNAGGDKELSDELIVFNWSEYIPQEVLDDFEDEFGVDIVYSTYNSNHEMLTKVQSGTVAYDIVFPSDYYVKQMVDNDLLLEIDFDNIPNYENIADAWHDMPFDPENKYSVPFMYGYDGIAYNKEFVKEAPTSWEDLWNPEYAGKVLLLEESKEVSNMLQQLLGNDMNDPTEEQLEEGFKKLQELIPNVLAFDGTPSDRLVSGEAWIAHGYSGAAATAWLENENIDFVLPEEGGIVWLDAMVIPKTAKNKYTAEVFIDYLLRPEVSKQLSEFIPYGNPNEGAVEILPDEIKNSPGLNFPEEVIKRAEWNLPLDADRTQLMNRLFQESKVD</sequence>
<comment type="caution">
    <text evidence="7">The sequence shown here is derived from an EMBL/GenBank/DDBJ whole genome shotgun (WGS) entry which is preliminary data.</text>
</comment>
<dbReference type="InterPro" id="IPR001188">
    <property type="entry name" value="Sperm_putr-bd"/>
</dbReference>
<name>A0A916RSG4_9BACI</name>
<dbReference type="GO" id="GO:0015846">
    <property type="term" value="P:polyamine transport"/>
    <property type="evidence" value="ECO:0007669"/>
    <property type="project" value="InterPro"/>
</dbReference>
<accession>A0A916RSG4</accession>
<proteinExistence type="predicted"/>
<dbReference type="Gene3D" id="3.40.190.10">
    <property type="entry name" value="Periplasmic binding protein-like II"/>
    <property type="match status" value="2"/>
</dbReference>
<dbReference type="AlphaFoldDB" id="A0A916RSG4"/>
<evidence type="ECO:0000313" key="7">
    <source>
        <dbReference type="EMBL" id="GGA66866.1"/>
    </source>
</evidence>
<dbReference type="Proteomes" id="UP000613512">
    <property type="component" value="Unassembled WGS sequence"/>
</dbReference>
<dbReference type="GO" id="GO:0019808">
    <property type="term" value="F:polyamine binding"/>
    <property type="evidence" value="ECO:0007669"/>
    <property type="project" value="InterPro"/>
</dbReference>
<dbReference type="PIRSF" id="PIRSF019574">
    <property type="entry name" value="Periplasmic_polyamine_BP"/>
    <property type="match status" value="1"/>
</dbReference>
<keyword evidence="4" id="KW-0574">Periplasm</keyword>
<feature type="binding site" evidence="5">
    <location>
        <position position="95"/>
    </location>
    <ligand>
        <name>spermidine</name>
        <dbReference type="ChEBI" id="CHEBI:57834"/>
    </ligand>
</feature>
<dbReference type="PANTHER" id="PTHR30222">
    <property type="entry name" value="SPERMIDINE/PUTRESCINE-BINDING PERIPLASMIC PROTEIN"/>
    <property type="match status" value="1"/>
</dbReference>
<dbReference type="InterPro" id="IPR006059">
    <property type="entry name" value="SBP"/>
</dbReference>
<protein>
    <submittedName>
        <fullName evidence="7">Spermidine/putrescine ABC transporter substrate-binding protein</fullName>
    </submittedName>
</protein>
<evidence type="ECO:0000313" key="8">
    <source>
        <dbReference type="Proteomes" id="UP000613512"/>
    </source>
</evidence>
<evidence type="ECO:0000256" key="3">
    <source>
        <dbReference type="ARBA" id="ARBA00022729"/>
    </source>
</evidence>
<keyword evidence="8" id="KW-1185">Reference proteome</keyword>
<evidence type="ECO:0000256" key="6">
    <source>
        <dbReference type="SAM" id="SignalP"/>
    </source>
</evidence>
<evidence type="ECO:0000256" key="4">
    <source>
        <dbReference type="ARBA" id="ARBA00022764"/>
    </source>
</evidence>
<dbReference type="PRINTS" id="PR00909">
    <property type="entry name" value="SPERMDNBNDNG"/>
</dbReference>
<dbReference type="GO" id="GO:0042597">
    <property type="term" value="C:periplasmic space"/>
    <property type="evidence" value="ECO:0007669"/>
    <property type="project" value="UniProtKB-SubCell"/>
</dbReference>